<evidence type="ECO:0000313" key="2">
    <source>
        <dbReference type="EMBL" id="ADE86152.1"/>
    </source>
</evidence>
<name>D5ALU1_RHOCB</name>
<reference key="1">
    <citation type="submission" date="2008-12" db="EMBL/GenBank/DDBJ databases">
        <title>Complete genome sequence of Rhodobacter capsulatus SB1003.</title>
        <authorList>
            <person name="Strnad H."/>
            <person name="Lapidus A."/>
            <person name="Vlcek C."/>
            <person name="Ulbrich P."/>
            <person name="Paces J."/>
            <person name="Maltsev N."/>
            <person name="Kumar V."/>
            <person name="Kogan Y."/>
            <person name="Milgram A."/>
            <person name="Rebrekov D."/>
            <person name="Mazur M."/>
            <person name="Cox R."/>
            <person name="Kyrpides N."/>
            <person name="Kolar M."/>
            <person name="Sachova J."/>
            <person name="Ridl J."/>
            <person name="Ivanova N."/>
            <person name="Kapatral V."/>
            <person name="Los T."/>
            <person name="Lykidis A."/>
            <person name="Mikhailova N."/>
            <person name="Reznik G."/>
            <person name="Vasieva O."/>
            <person name="Fonstein M."/>
            <person name="Paces V."/>
            <person name="Haselkorn R."/>
        </authorList>
    </citation>
    <scope>NUCLEOTIDE SEQUENCE</scope>
    <source>
        <strain>SB1003</strain>
    </source>
</reference>
<evidence type="ECO:0000313" key="3">
    <source>
        <dbReference type="Proteomes" id="UP000002361"/>
    </source>
</evidence>
<dbReference type="KEGG" id="rcp:RCAP_rcc02422"/>
<dbReference type="Gene3D" id="1.50.10.140">
    <property type="match status" value="1"/>
</dbReference>
<accession>D5ALU1</accession>
<reference evidence="2 3" key="2">
    <citation type="journal article" date="2010" name="J. Bacteriol.">
        <title>Complete genome sequence of the photosynthetic purple nonsulfur bacterium Rhodobacter capsulatus SB 1003.</title>
        <authorList>
            <person name="Strnad H."/>
            <person name="Lapidus A."/>
            <person name="Paces J."/>
            <person name="Ulbrich P."/>
            <person name="Vlcek C."/>
            <person name="Paces V."/>
            <person name="Haselkorn R."/>
        </authorList>
    </citation>
    <scope>NUCLEOTIDE SEQUENCE [LARGE SCALE GENOMIC DNA]</scope>
    <source>
        <strain evidence="3">ATCC BAA-309 / NBRC 16581 / SB1003</strain>
    </source>
</reference>
<dbReference type="AlphaFoldDB" id="D5ALU1"/>
<dbReference type="InterPro" id="IPR019282">
    <property type="entry name" value="Glycoamylase-like_cons_dom"/>
</dbReference>
<dbReference type="eggNOG" id="COG5368">
    <property type="taxonomic scope" value="Bacteria"/>
</dbReference>
<dbReference type="OrthoDB" id="5937621at2"/>
<dbReference type="HOGENOM" id="CLU_023287_0_1_5"/>
<sequence>MRTAALLDRIQSETLRYFTEFAHPVSGMARERYGDDRWLDTVTTGGTGFGLMALIVGAERGFVPRDAVLAQIDRILAHLEAAPRHRGAFPHWMHGATGATIAFSPHDDGGDIVETAFLMMGLLTARQWLAPFAPALAARIQALWWAVDWAGFCPTPDRLHWHWSPNHGFGRLALMGWHEGLIAFVLAAGSPTHPIAPEAYQQGWKQSPGFRNGQSWHRIRLPLGPALGGPLFFSHYSFLGLDPRGLVEDGIDYFAQNRAQTRINHAHCVENPGKFKGYGTFWGLTACDGPDGYGAFSPANDRGVIAPTAALAAAPYLPRASLSAARAMAARPELWGPFGLVDAFDDTRGWVAASHLAIDQGPIVGMIENARTGLLWRLFMSAPEVKTGLRRLGFASPHLGPDRG</sequence>
<evidence type="ECO:0000259" key="1">
    <source>
        <dbReference type="Pfam" id="PF10091"/>
    </source>
</evidence>
<proteinExistence type="predicted"/>
<protein>
    <recommendedName>
        <fullName evidence="1">Glycoamylase-like domain-containing protein</fullName>
    </recommendedName>
</protein>
<dbReference type="RefSeq" id="WP_013068131.1">
    <property type="nucleotide sequence ID" value="NC_014034.1"/>
</dbReference>
<dbReference type="GeneID" id="31491253"/>
<feature type="domain" description="Glycoamylase-like" evidence="1">
    <location>
        <begin position="174"/>
        <end position="382"/>
    </location>
</feature>
<gene>
    <name evidence="2" type="ordered locus">RCAP_rcc02422</name>
</gene>
<dbReference type="Pfam" id="PF10091">
    <property type="entry name" value="Glycoamylase"/>
    <property type="match status" value="1"/>
</dbReference>
<keyword evidence="3" id="KW-1185">Reference proteome</keyword>
<organism evidence="2 3">
    <name type="scientific">Rhodobacter capsulatus (strain ATCC BAA-309 / NBRC 16581 / SB1003)</name>
    <dbReference type="NCBI Taxonomy" id="272942"/>
    <lineage>
        <taxon>Bacteria</taxon>
        <taxon>Pseudomonadati</taxon>
        <taxon>Pseudomonadota</taxon>
        <taxon>Alphaproteobacteria</taxon>
        <taxon>Rhodobacterales</taxon>
        <taxon>Rhodobacter group</taxon>
        <taxon>Rhodobacter</taxon>
    </lineage>
</organism>
<dbReference type="STRING" id="272942.RCAP_rcc02422"/>
<dbReference type="Proteomes" id="UP000002361">
    <property type="component" value="Chromosome"/>
</dbReference>
<dbReference type="EMBL" id="CP001312">
    <property type="protein sequence ID" value="ADE86152.1"/>
    <property type="molecule type" value="Genomic_DNA"/>
</dbReference>